<reference evidence="4" key="1">
    <citation type="submission" date="2022-11" db="EMBL/GenBank/DDBJ databases">
        <authorList>
            <person name="Scott C."/>
            <person name="Bruce N."/>
        </authorList>
    </citation>
    <scope>NUCLEOTIDE SEQUENCE</scope>
</reference>
<keyword evidence="2" id="KW-0560">Oxidoreductase</keyword>
<gene>
    <name evidence="4" type="ORF">PPNO1_LOCUS6821</name>
</gene>
<dbReference type="Gene3D" id="3.40.50.720">
    <property type="entry name" value="NAD(P)-binding Rossmann-like Domain"/>
    <property type="match status" value="2"/>
</dbReference>
<sequence length="231" mass="24873">MNNARRDLIPLTTSSFKRPNPPYTIHALPSPTHVVTQSSDSGLVIQPAKPSRQDGIRPPCCCLPGRQASFLKHLTARSPLRDYRGSGALGTSIATEMARAGARVTLLGRSEEKLRLALQRVLAAGIPQSNLLFKTEYEAIDRLLETNLSLTIKACKAATRPLMRAAPDACIINMSSVLGTHANVPIKPEQIPLGRYGDPSEVAHAAMFLATNRYANNCILNIDGGLSVGLL</sequence>
<evidence type="ECO:0000256" key="3">
    <source>
        <dbReference type="SAM" id="MobiDB-lite"/>
    </source>
</evidence>
<dbReference type="PANTHER" id="PTHR42760:SF133">
    <property type="entry name" value="3-OXOACYL-[ACYL-CARRIER-PROTEIN] REDUCTASE"/>
    <property type="match status" value="1"/>
</dbReference>
<dbReference type="AlphaFoldDB" id="A0A9P1H5L6"/>
<feature type="region of interest" description="Disordered" evidence="3">
    <location>
        <begin position="1"/>
        <end position="22"/>
    </location>
</feature>
<organism evidence="4 5">
    <name type="scientific">Parascedosporium putredinis</name>
    <dbReference type="NCBI Taxonomy" id="1442378"/>
    <lineage>
        <taxon>Eukaryota</taxon>
        <taxon>Fungi</taxon>
        <taxon>Dikarya</taxon>
        <taxon>Ascomycota</taxon>
        <taxon>Pezizomycotina</taxon>
        <taxon>Sordariomycetes</taxon>
        <taxon>Hypocreomycetidae</taxon>
        <taxon>Microascales</taxon>
        <taxon>Microascaceae</taxon>
        <taxon>Parascedosporium</taxon>
    </lineage>
</organism>
<dbReference type="PANTHER" id="PTHR42760">
    <property type="entry name" value="SHORT-CHAIN DEHYDROGENASES/REDUCTASES FAMILY MEMBER"/>
    <property type="match status" value="1"/>
</dbReference>
<keyword evidence="5" id="KW-1185">Reference proteome</keyword>
<evidence type="ECO:0000256" key="2">
    <source>
        <dbReference type="ARBA" id="ARBA00023002"/>
    </source>
</evidence>
<comment type="similarity">
    <text evidence="1">Belongs to the short-chain dehydrogenases/reductases (SDR) family.</text>
</comment>
<evidence type="ECO:0000256" key="1">
    <source>
        <dbReference type="ARBA" id="ARBA00006484"/>
    </source>
</evidence>
<name>A0A9P1H5L6_9PEZI</name>
<dbReference type="SUPFAM" id="SSF51735">
    <property type="entry name" value="NAD(P)-binding Rossmann-fold domains"/>
    <property type="match status" value="1"/>
</dbReference>
<proteinExistence type="inferred from homology"/>
<protein>
    <recommendedName>
        <fullName evidence="6">NAD(P)-binding protein</fullName>
    </recommendedName>
</protein>
<comment type="caution">
    <text evidence="4">The sequence shown here is derived from an EMBL/GenBank/DDBJ whole genome shotgun (WGS) entry which is preliminary data.</text>
</comment>
<dbReference type="GO" id="GO:0006633">
    <property type="term" value="P:fatty acid biosynthetic process"/>
    <property type="evidence" value="ECO:0007669"/>
    <property type="project" value="TreeGrafter"/>
</dbReference>
<evidence type="ECO:0000313" key="4">
    <source>
        <dbReference type="EMBL" id="CAI4217204.1"/>
    </source>
</evidence>
<evidence type="ECO:0000313" key="5">
    <source>
        <dbReference type="Proteomes" id="UP000838763"/>
    </source>
</evidence>
<dbReference type="Proteomes" id="UP000838763">
    <property type="component" value="Unassembled WGS sequence"/>
</dbReference>
<dbReference type="GO" id="GO:0016616">
    <property type="term" value="F:oxidoreductase activity, acting on the CH-OH group of donors, NAD or NADP as acceptor"/>
    <property type="evidence" value="ECO:0007669"/>
    <property type="project" value="TreeGrafter"/>
</dbReference>
<dbReference type="InterPro" id="IPR036291">
    <property type="entry name" value="NAD(P)-bd_dom_sf"/>
</dbReference>
<dbReference type="EMBL" id="CALLCH030000016">
    <property type="protein sequence ID" value="CAI4217204.1"/>
    <property type="molecule type" value="Genomic_DNA"/>
</dbReference>
<evidence type="ECO:0008006" key="6">
    <source>
        <dbReference type="Google" id="ProtNLM"/>
    </source>
</evidence>
<accession>A0A9P1H5L6</accession>
<dbReference type="OrthoDB" id="47007at2759"/>
<dbReference type="GO" id="GO:0048038">
    <property type="term" value="F:quinone binding"/>
    <property type="evidence" value="ECO:0007669"/>
    <property type="project" value="TreeGrafter"/>
</dbReference>